<evidence type="ECO:0000313" key="11">
    <source>
        <dbReference type="EMBL" id="ELR19146.1"/>
    </source>
</evidence>
<proteinExistence type="inferred from homology"/>
<feature type="compositionally biased region" description="Polar residues" evidence="5">
    <location>
        <begin position="478"/>
        <end position="487"/>
    </location>
</feature>
<accession>L8H3Z7</accession>
<dbReference type="InterPro" id="IPR032817">
    <property type="entry name" value="Mon2_C"/>
</dbReference>
<evidence type="ECO:0000313" key="12">
    <source>
        <dbReference type="Proteomes" id="UP000011083"/>
    </source>
</evidence>
<feature type="region of interest" description="Disordered" evidence="5">
    <location>
        <begin position="474"/>
        <end position="529"/>
    </location>
</feature>
<evidence type="ECO:0000256" key="2">
    <source>
        <dbReference type="ARBA" id="ARBA00017134"/>
    </source>
</evidence>
<comment type="similarity">
    <text evidence="1">Belongs to the MON2 family.</text>
</comment>
<dbReference type="GeneID" id="14919951"/>
<reference evidence="11 12" key="1">
    <citation type="journal article" date="2013" name="Genome Biol.">
        <title>Genome of Acanthamoeba castellanii highlights extensive lateral gene transfer and early evolution of tyrosine kinase signaling.</title>
        <authorList>
            <person name="Clarke M."/>
            <person name="Lohan A.J."/>
            <person name="Liu B."/>
            <person name="Lagkouvardos I."/>
            <person name="Roy S."/>
            <person name="Zafar N."/>
            <person name="Bertelli C."/>
            <person name="Schilde C."/>
            <person name="Kianianmomeni A."/>
            <person name="Burglin T.R."/>
            <person name="Frech C."/>
            <person name="Turcotte B."/>
            <person name="Kopec K.O."/>
            <person name="Synnott J.M."/>
            <person name="Choo C."/>
            <person name="Paponov I."/>
            <person name="Finkler A."/>
            <person name="Soon Heng Tan C."/>
            <person name="Hutchins A.P."/>
            <person name="Weinmeier T."/>
            <person name="Rattei T."/>
            <person name="Chu J.S."/>
            <person name="Gimenez G."/>
            <person name="Irimia M."/>
            <person name="Rigden D.J."/>
            <person name="Fitzpatrick D.A."/>
            <person name="Lorenzo-Morales J."/>
            <person name="Bateman A."/>
            <person name="Chiu C.H."/>
            <person name="Tang P."/>
            <person name="Hegemann P."/>
            <person name="Fromm H."/>
            <person name="Raoult D."/>
            <person name="Greub G."/>
            <person name="Miranda-Saavedra D."/>
            <person name="Chen N."/>
            <person name="Nash P."/>
            <person name="Ginger M.L."/>
            <person name="Horn M."/>
            <person name="Schaap P."/>
            <person name="Caler L."/>
            <person name="Loftus B."/>
        </authorList>
    </citation>
    <scope>NUCLEOTIDE SEQUENCE [LARGE SCALE GENOMIC DNA]</scope>
    <source>
        <strain evidence="11 12">Neff</strain>
    </source>
</reference>
<evidence type="ECO:0000256" key="5">
    <source>
        <dbReference type="SAM" id="MobiDB-lite"/>
    </source>
</evidence>
<dbReference type="Pfam" id="PF12872">
    <property type="entry name" value="OST-HTH"/>
    <property type="match status" value="1"/>
</dbReference>
<evidence type="ECO:0000256" key="4">
    <source>
        <dbReference type="ARBA" id="ARBA00022927"/>
    </source>
</evidence>
<dbReference type="EMBL" id="KB007936">
    <property type="protein sequence ID" value="ELR19146.1"/>
    <property type="molecule type" value="Genomic_DNA"/>
</dbReference>
<dbReference type="STRING" id="1257118.L8H3Z7"/>
<protein>
    <recommendedName>
        <fullName evidence="2">Protein MON2 homolog</fullName>
    </recommendedName>
</protein>
<feature type="compositionally biased region" description="Pro residues" evidence="5">
    <location>
        <begin position="911"/>
        <end position="921"/>
    </location>
</feature>
<dbReference type="InterPro" id="IPR016024">
    <property type="entry name" value="ARM-type_fold"/>
</dbReference>
<dbReference type="PANTHER" id="PTHR10663">
    <property type="entry name" value="GUANYL-NUCLEOTIDE EXCHANGE FACTOR"/>
    <property type="match status" value="1"/>
</dbReference>
<evidence type="ECO:0000256" key="3">
    <source>
        <dbReference type="ARBA" id="ARBA00022448"/>
    </source>
</evidence>
<dbReference type="SUPFAM" id="SSF48371">
    <property type="entry name" value="ARM repeat"/>
    <property type="match status" value="1"/>
</dbReference>
<dbReference type="Pfam" id="PF12783">
    <property type="entry name" value="Sec7-like_HUS"/>
    <property type="match status" value="1"/>
</dbReference>
<feature type="domain" description="Mon2/Sec7/BIG1-like HDS" evidence="6">
    <location>
        <begin position="946"/>
        <end position="1012"/>
    </location>
</feature>
<evidence type="ECO:0000259" key="9">
    <source>
        <dbReference type="Pfam" id="PF16206"/>
    </source>
</evidence>
<dbReference type="VEuPathDB" id="AmoebaDB:ACA1_336390"/>
<feature type="region of interest" description="Disordered" evidence="5">
    <location>
        <begin position="896"/>
        <end position="944"/>
    </location>
</feature>
<dbReference type="Proteomes" id="UP000011083">
    <property type="component" value="Unassembled WGS sequence"/>
</dbReference>
<name>L8H3Z7_ACACF</name>
<keyword evidence="12" id="KW-1185">Reference proteome</keyword>
<feature type="compositionally biased region" description="Gly residues" evidence="5">
    <location>
        <begin position="702"/>
        <end position="712"/>
    </location>
</feature>
<dbReference type="InterPro" id="IPR032691">
    <property type="entry name" value="Mon2/Sec7/BIG1-like_HUS"/>
</dbReference>
<dbReference type="InterPro" id="IPR032629">
    <property type="entry name" value="DCB_dom"/>
</dbReference>
<keyword evidence="4" id="KW-0653">Protein transport</keyword>
<dbReference type="Pfam" id="PF16206">
    <property type="entry name" value="Mon2_C"/>
    <property type="match status" value="1"/>
</dbReference>
<dbReference type="OMA" id="AWRLCLN"/>
<feature type="region of interest" description="Disordered" evidence="5">
    <location>
        <begin position="682"/>
        <end position="730"/>
    </location>
</feature>
<evidence type="ECO:0000256" key="1">
    <source>
        <dbReference type="ARBA" id="ARBA00008144"/>
    </source>
</evidence>
<feature type="domain" description="HTH OST-type" evidence="8">
    <location>
        <begin position="1280"/>
        <end position="1325"/>
    </location>
</feature>
<evidence type="ECO:0000259" key="8">
    <source>
        <dbReference type="Pfam" id="PF12872"/>
    </source>
</evidence>
<dbReference type="OrthoDB" id="16567at2759"/>
<feature type="domain" description="Mon2/Sec7/BIG1-like dimerisation and cyclophilin-binding" evidence="10">
    <location>
        <begin position="2"/>
        <end position="174"/>
    </location>
</feature>
<keyword evidence="3" id="KW-0813">Transport</keyword>
<feature type="domain" description="Mon2/Sec7/BIG1-like HUS" evidence="7">
    <location>
        <begin position="211"/>
        <end position="359"/>
    </location>
</feature>
<evidence type="ECO:0000259" key="10">
    <source>
        <dbReference type="Pfam" id="PF16213"/>
    </source>
</evidence>
<dbReference type="KEGG" id="acan:ACA1_336390"/>
<feature type="compositionally biased region" description="Acidic residues" evidence="5">
    <location>
        <begin position="491"/>
        <end position="502"/>
    </location>
</feature>
<sequence length="1683" mass="184887">MSFLSMLQNDLRTLSLEARKKFPQIKETTERAILKLRNVDEQEHDLAKKIEAVAKADEVLKPLLLACDSNNPKMIAIGVGSIQKLIAQNAASLPRIMRVLAQQVEAGDDTVKLKILQAVVSLLTTQTNMHGESLSQSLCMCFRLHKNKSVAIKNTASATLRQIVTMLFDRALLEFQQLDGETLDAMAQSPSEKSAVGDSNQRMPKNLPPSIKDAHFLLQDLCSLTGGDNPIWLPVQAISKTFGFELIEALLSTHQPLFIHIYEFQLLLKDRICPLVVKALGAKAGLFTYSVRLLRLVGTFIRNFINLMRSECEVFLERMVRIMSQETPIWTKALTLEVLKDICSNEKLLRSMYVNYDAKALQAVEAADSQLVFEGMVKAIARFVQKIFDLNNKLVMHAEPARTKCIDMMSHREPPATISLSYTLNLAIIDAVASLAIQKVKVLPSPVLQYEPIRRVLQFDNPFEEGGVTKVEVVAPTAKTNVQTPRSHINEDEDEEEEEEEGPGSADQQSEDEDNTAAQKDTKKMSGMEISRRMAESSWTSILPALALMLTKAGDESIVEGILRAYQLFIHICGSNELIAPRDAFLTSLCHFAIPSSSVTITAETGGDDKDGTEPTPTKTVTTKIQVFDGVLMGKNVLALRTLISLAHGMGGILGSAWPLVLQTLETLHSILHPTSAKSLLAPSDAPNPTLEKKGSATALPGIGGSGNGGLGASSSGVKTSDDSSRGIERLPSPREISYLSTSLESVFEGSKYLDDQSLEHFIAALVSATLASLSSNALLAYEVKRPATTPSDAATPVNHPAPLFGLSKLVDTALQNIIRIDTTWPIISAHLILVSNHKVPSVRSYGVESLAKIMETSLTRLPAIPRRSFSVPSFSSKAQISQILYDMSSVAPTVGTPLDQSPAPSLPIRSPAPAPTPQPSTPGMTSPSSLRRRTVDKQAPPVPDMQIPFLELLDALAQSKHTDTRSKTMQALFAILQSSGQSLSTGWPVVLAIINKGNNDKQLIQVAFRCLGFICSDFLTNLPIECVEKVIVAIGKFGRQTAFMNISLTAVGLLWNISDFLATEIKALRKQLAEAVEKEAELILGSWLMDSTTSNKLWLSTYHELKQLCVDARTEVRNCAIQTLFKTLSTHGSLLEHDIWPSVIAQILFPLMNEIRNLSASAGKNRIDTELGKEGGKSVIMMVHHTRNTEEKQWNETQVLALQGIVQVMPGNTFSRVFRTYFPTLSALPDFAQTWSALLGLFLSAATSHSAEVSACAIQSLRELMHPHVADDRFERLLWEDMWTTLQQIGDYLTRHHPRDLPFSDIPHQSLLELVRTVGHVHSKFRGACTTGDIRRLLGIVGPLALYPGEEERRISPLQKKVLKVIEKLLPVAEEIYPVVFKQLTDYVTTAINYAPAPSPASPLPSSSSVPQKAAAVLPGRRFHPLAMKAMDLSVRCLETAPPAVVSQVFEELITVLGAGMMLKYVSYASPLWRTAVRAFTRAVTHALPIVARTPDLGEEQERRVWTQLYACLQDFLFHAAPRQLPPAGRTADEAAEDEALDVGLADMLALHMLRCAAGGRIGVPCGAGRPAGDLRRGLLRQSLPPDDERRLAAGRPLPRHQLAEVTALLRQLRDLQLQPGLPLPETEAEETSMESGRVWRSREHLLRLYPQLCDCITTREDQVKPLLRELFHIAGAQVGLQ</sequence>
<dbReference type="Pfam" id="PF16213">
    <property type="entry name" value="DCB"/>
    <property type="match status" value="1"/>
</dbReference>
<dbReference type="InterPro" id="IPR025605">
    <property type="entry name" value="OST-HTH/LOTUS_dom"/>
</dbReference>
<gene>
    <name evidence="11" type="ORF">ACA1_336390</name>
</gene>
<dbReference type="Pfam" id="PF09324">
    <property type="entry name" value="Sec7-like_HDS"/>
    <property type="match status" value="1"/>
</dbReference>
<feature type="domain" description="Mon2 C-terminal" evidence="9">
    <location>
        <begin position="1018"/>
        <end position="1268"/>
    </location>
</feature>
<dbReference type="RefSeq" id="XP_004341217.1">
    <property type="nucleotide sequence ID" value="XM_004341169.1"/>
</dbReference>
<dbReference type="PANTHER" id="PTHR10663:SF333">
    <property type="entry name" value="PROTEIN MON2 HOMOLOG"/>
    <property type="match status" value="1"/>
</dbReference>
<dbReference type="InterPro" id="IPR015403">
    <property type="entry name" value="Mon2/Sec7/BIG1-like_HDS"/>
</dbReference>
<evidence type="ECO:0000259" key="7">
    <source>
        <dbReference type="Pfam" id="PF12783"/>
    </source>
</evidence>
<feature type="compositionally biased region" description="Basic and acidic residues" evidence="5">
    <location>
        <begin position="720"/>
        <end position="730"/>
    </location>
</feature>
<evidence type="ECO:0000259" key="6">
    <source>
        <dbReference type="Pfam" id="PF09324"/>
    </source>
</evidence>
<feature type="compositionally biased region" description="Basic and acidic residues" evidence="5">
    <location>
        <begin position="520"/>
        <end position="529"/>
    </location>
</feature>
<dbReference type="GO" id="GO:0015031">
    <property type="term" value="P:protein transport"/>
    <property type="evidence" value="ECO:0007669"/>
    <property type="project" value="UniProtKB-KW"/>
</dbReference>
<organism evidence="11 12">
    <name type="scientific">Acanthamoeba castellanii (strain ATCC 30010 / Neff)</name>
    <dbReference type="NCBI Taxonomy" id="1257118"/>
    <lineage>
        <taxon>Eukaryota</taxon>
        <taxon>Amoebozoa</taxon>
        <taxon>Discosea</taxon>
        <taxon>Longamoebia</taxon>
        <taxon>Centramoebida</taxon>
        <taxon>Acanthamoebidae</taxon>
        <taxon>Acanthamoeba</taxon>
    </lineage>
</organism>